<name>A0AAV4T9I4_CAEEX</name>
<protein>
    <submittedName>
        <fullName evidence="1">Uncharacterized protein</fullName>
    </submittedName>
</protein>
<reference evidence="1 2" key="1">
    <citation type="submission" date="2021-06" db="EMBL/GenBank/DDBJ databases">
        <title>Caerostris extrusa draft genome.</title>
        <authorList>
            <person name="Kono N."/>
            <person name="Arakawa K."/>
        </authorList>
    </citation>
    <scope>NUCLEOTIDE SEQUENCE [LARGE SCALE GENOMIC DNA]</scope>
</reference>
<evidence type="ECO:0000313" key="2">
    <source>
        <dbReference type="Proteomes" id="UP001054945"/>
    </source>
</evidence>
<dbReference type="Proteomes" id="UP001054945">
    <property type="component" value="Unassembled WGS sequence"/>
</dbReference>
<sequence length="119" mass="13968">MRSMSTVKVQQNEGMAIIWYSHAYANLILAALRWIHIHVHLKAYNLKKDIGINGIVSIKDMRNKAIDYSDFLQISYDDVYKIKVRFQNDQMFHRNFHVPMENGRKTTISDVPEPFGITR</sequence>
<dbReference type="EMBL" id="BPLR01010636">
    <property type="protein sequence ID" value="GIY40623.1"/>
    <property type="molecule type" value="Genomic_DNA"/>
</dbReference>
<comment type="caution">
    <text evidence="1">The sequence shown here is derived from an EMBL/GenBank/DDBJ whole genome shotgun (WGS) entry which is preliminary data.</text>
</comment>
<keyword evidence="2" id="KW-1185">Reference proteome</keyword>
<dbReference type="AlphaFoldDB" id="A0AAV4T9I4"/>
<organism evidence="1 2">
    <name type="scientific">Caerostris extrusa</name>
    <name type="common">Bark spider</name>
    <name type="synonym">Caerostris bankana</name>
    <dbReference type="NCBI Taxonomy" id="172846"/>
    <lineage>
        <taxon>Eukaryota</taxon>
        <taxon>Metazoa</taxon>
        <taxon>Ecdysozoa</taxon>
        <taxon>Arthropoda</taxon>
        <taxon>Chelicerata</taxon>
        <taxon>Arachnida</taxon>
        <taxon>Araneae</taxon>
        <taxon>Araneomorphae</taxon>
        <taxon>Entelegynae</taxon>
        <taxon>Araneoidea</taxon>
        <taxon>Araneidae</taxon>
        <taxon>Caerostris</taxon>
    </lineage>
</organism>
<proteinExistence type="predicted"/>
<evidence type="ECO:0000313" key="1">
    <source>
        <dbReference type="EMBL" id="GIY40623.1"/>
    </source>
</evidence>
<gene>
    <name evidence="1" type="ORF">CEXT_487421</name>
</gene>
<accession>A0AAV4T9I4</accession>